<feature type="region of interest" description="Disordered" evidence="1">
    <location>
        <begin position="232"/>
        <end position="314"/>
    </location>
</feature>
<proteinExistence type="predicted"/>
<comment type="caution">
    <text evidence="3">The sequence shown here is derived from an EMBL/GenBank/DDBJ whole genome shotgun (WGS) entry which is preliminary data.</text>
</comment>
<evidence type="ECO:0000313" key="3">
    <source>
        <dbReference type="EMBL" id="KAG1535081.1"/>
    </source>
</evidence>
<dbReference type="EMBL" id="JAANIT010002958">
    <property type="protein sequence ID" value="KAG1535081.1"/>
    <property type="molecule type" value="Genomic_DNA"/>
</dbReference>
<feature type="domain" description="Reverse transcriptase" evidence="2">
    <location>
        <begin position="387"/>
        <end position="569"/>
    </location>
</feature>
<sequence length="689" mass="78013">MSHNQETADFTSLQQQLQETRQLLEQLMASQQAAMPQTTSDPQMMMDSSHLAPSPWHSLGIRPQFDWPPPEVLAQGLQWDRDLFSTEYILPDDERRELIEAYPALRNVEYRSPSSLPTAQRCMNKAQQLEDSSLRDLQYLLSGVFRPLDVLGNEMLQSTNVPSEALERHLGILNHARTLLINACATITYNRNKIAMRAVNPRFTAPAPGTQKKYTMANEVFEQAITQQTSAAKALREARIGPRPSKRFSNEKFSRPTQYGNSSVGTNQVSSTADTQSFFRPGPLSQHGGYTQHYTHSRQQGNQSPVTLSAAHSQPPVGGRLQLFSLHWDRLFHNNWVNTVVQHGFKIPFHTLPPLSTDFTPHQHQLSKDQQLQLDQAIQDLLTKQAIEPVPQHQLSPGFISPMFTIPKKTGGCRPVFNLRALNQYIDCPHFKMETIQQVSLMVQPGDYMTSIDLSDAFLHLPVHPEHRRYLRFYWKGSVYQFKTTPFGLSIVPYWFTKVTKPILEWARQQGIRLSAYLDDWITLGKTKAEATKHTQMILQCLTSLGWPVNLKKSQTQPTQTLEHLGFELDSQTMTARLPGKKLRDLRKSIQQLIKQPTSTPPHHTECYHANTSSNFRDLSCATLHATLAATEESPHEVSSGLGSSAPIVQREYPGTTMVAQEPQTVEWSIPSSFNSRTYSDSQNCPNVL</sequence>
<protein>
    <recommendedName>
        <fullName evidence="2">Reverse transcriptase domain-containing protein</fullName>
    </recommendedName>
</protein>
<evidence type="ECO:0000256" key="1">
    <source>
        <dbReference type="SAM" id="MobiDB-lite"/>
    </source>
</evidence>
<dbReference type="InterPro" id="IPR043128">
    <property type="entry name" value="Rev_trsase/Diguanyl_cyclase"/>
</dbReference>
<feature type="region of interest" description="Disordered" evidence="1">
    <location>
        <begin position="29"/>
        <end position="51"/>
    </location>
</feature>
<evidence type="ECO:0000313" key="4">
    <source>
        <dbReference type="Proteomes" id="UP000717996"/>
    </source>
</evidence>
<accession>A0A9P6XY24</accession>
<dbReference type="Proteomes" id="UP000717996">
    <property type="component" value="Unassembled WGS sequence"/>
</dbReference>
<dbReference type="AlphaFoldDB" id="A0A9P6XY24"/>
<dbReference type="InterPro" id="IPR052055">
    <property type="entry name" value="Hepadnavirus_pol/RT"/>
</dbReference>
<dbReference type="SUPFAM" id="SSF56672">
    <property type="entry name" value="DNA/RNA polymerases"/>
    <property type="match status" value="1"/>
</dbReference>
<dbReference type="PANTHER" id="PTHR33050:SF7">
    <property type="entry name" value="RIBONUCLEASE H"/>
    <property type="match status" value="1"/>
</dbReference>
<name>A0A9P6XY24_RHIOR</name>
<evidence type="ECO:0000259" key="2">
    <source>
        <dbReference type="PROSITE" id="PS50878"/>
    </source>
</evidence>
<reference evidence="3" key="1">
    <citation type="journal article" date="2020" name="Microb. Genom.">
        <title>Genetic diversity of clinical and environmental Mucorales isolates obtained from an investigation of mucormycosis cases among solid organ transplant recipients.</title>
        <authorList>
            <person name="Nguyen M.H."/>
            <person name="Kaul D."/>
            <person name="Muto C."/>
            <person name="Cheng S.J."/>
            <person name="Richter R.A."/>
            <person name="Bruno V.M."/>
            <person name="Liu G."/>
            <person name="Beyhan S."/>
            <person name="Sundermann A.J."/>
            <person name="Mounaud S."/>
            <person name="Pasculle A.W."/>
            <person name="Nierman W.C."/>
            <person name="Driscoll E."/>
            <person name="Cumbie R."/>
            <person name="Clancy C.J."/>
            <person name="Dupont C.L."/>
        </authorList>
    </citation>
    <scope>NUCLEOTIDE SEQUENCE</scope>
    <source>
        <strain evidence="3">GL16</strain>
    </source>
</reference>
<dbReference type="PROSITE" id="PS50878">
    <property type="entry name" value="RT_POL"/>
    <property type="match status" value="1"/>
</dbReference>
<dbReference type="InterPro" id="IPR043502">
    <property type="entry name" value="DNA/RNA_pol_sf"/>
</dbReference>
<organism evidence="3 4">
    <name type="scientific">Rhizopus oryzae</name>
    <name type="common">Mucormycosis agent</name>
    <name type="synonym">Rhizopus arrhizus var. delemar</name>
    <dbReference type="NCBI Taxonomy" id="64495"/>
    <lineage>
        <taxon>Eukaryota</taxon>
        <taxon>Fungi</taxon>
        <taxon>Fungi incertae sedis</taxon>
        <taxon>Mucoromycota</taxon>
        <taxon>Mucoromycotina</taxon>
        <taxon>Mucoromycetes</taxon>
        <taxon>Mucorales</taxon>
        <taxon>Mucorineae</taxon>
        <taxon>Rhizopodaceae</taxon>
        <taxon>Rhizopus</taxon>
    </lineage>
</organism>
<feature type="compositionally biased region" description="Polar residues" evidence="1">
    <location>
        <begin position="288"/>
        <end position="312"/>
    </location>
</feature>
<feature type="compositionally biased region" description="Polar residues" evidence="1">
    <location>
        <begin position="255"/>
        <end position="278"/>
    </location>
</feature>
<dbReference type="Gene3D" id="3.30.70.270">
    <property type="match status" value="1"/>
</dbReference>
<dbReference type="Pfam" id="PF00078">
    <property type="entry name" value="RVT_1"/>
    <property type="match status" value="1"/>
</dbReference>
<feature type="compositionally biased region" description="Polar residues" evidence="1">
    <location>
        <begin position="29"/>
        <end position="42"/>
    </location>
</feature>
<gene>
    <name evidence="3" type="ORF">G6F51_011731</name>
</gene>
<dbReference type="InterPro" id="IPR000477">
    <property type="entry name" value="RT_dom"/>
</dbReference>
<dbReference type="CDD" id="cd03714">
    <property type="entry name" value="RT_DIRS1"/>
    <property type="match status" value="1"/>
</dbReference>
<dbReference type="PANTHER" id="PTHR33050">
    <property type="entry name" value="REVERSE TRANSCRIPTASE DOMAIN-CONTAINING PROTEIN"/>
    <property type="match status" value="1"/>
</dbReference>
<dbReference type="Gene3D" id="3.10.10.10">
    <property type="entry name" value="HIV Type 1 Reverse Transcriptase, subunit A, domain 1"/>
    <property type="match status" value="1"/>
</dbReference>
<dbReference type="OrthoDB" id="2286148at2759"/>